<keyword evidence="2" id="KW-1133">Transmembrane helix</keyword>
<sequence length="135" mass="13969">MPFVLELPDQYGLILAAATTTFFVNTIHVLRTSKFRKASGVKYPNAYAPAEQADKDSNAAPTPTSPRTTPRSSAPSSSPACVSPSRLLSSAPAGVSRGSSTSLATPARGAIGSSVTDSILKFMAAYASVMFVLGK</sequence>
<dbReference type="EMBL" id="LFRF01000025">
    <property type="protein sequence ID" value="KND88502.1"/>
    <property type="molecule type" value="Genomic_DNA"/>
</dbReference>
<feature type="transmembrane region" description="Helical" evidence="2">
    <location>
        <begin position="12"/>
        <end position="30"/>
    </location>
</feature>
<evidence type="ECO:0000256" key="2">
    <source>
        <dbReference type="SAM" id="Phobius"/>
    </source>
</evidence>
<dbReference type="AlphaFoldDB" id="A0A0L0N343"/>
<dbReference type="InterPro" id="IPR023352">
    <property type="entry name" value="MAPEG-like_dom_sf"/>
</dbReference>
<keyword evidence="2" id="KW-0472">Membrane</keyword>
<protein>
    <recommendedName>
        <fullName evidence="5">Microsomal glutathione S-transferase 3</fullName>
    </recommendedName>
</protein>
<keyword evidence="2" id="KW-0812">Transmembrane</keyword>
<comment type="caution">
    <text evidence="3">The sequence shown here is derived from an EMBL/GenBank/DDBJ whole genome shotgun (WGS) entry which is preliminary data.</text>
</comment>
<dbReference type="Gene3D" id="1.20.120.550">
    <property type="entry name" value="Membrane associated eicosanoid/glutathione metabolism-like domain"/>
    <property type="match status" value="1"/>
</dbReference>
<dbReference type="STRING" id="1163406.A0A0L0N343"/>
<feature type="compositionally biased region" description="Low complexity" evidence="1">
    <location>
        <begin position="59"/>
        <end position="86"/>
    </location>
</feature>
<dbReference type="OrthoDB" id="410651at2759"/>
<evidence type="ECO:0008006" key="5">
    <source>
        <dbReference type="Google" id="ProtNLM"/>
    </source>
</evidence>
<dbReference type="SUPFAM" id="SSF161084">
    <property type="entry name" value="MAPEG domain-like"/>
    <property type="match status" value="1"/>
</dbReference>
<reference evidence="3 4" key="1">
    <citation type="journal article" date="2015" name="BMC Genomics">
        <title>The genome of the truffle-parasite Tolypocladium ophioglossoides and the evolution of antifungal peptaibiotics.</title>
        <authorList>
            <person name="Quandt C.A."/>
            <person name="Bushley K.E."/>
            <person name="Spatafora J.W."/>
        </authorList>
    </citation>
    <scope>NUCLEOTIDE SEQUENCE [LARGE SCALE GENOMIC DNA]</scope>
    <source>
        <strain evidence="3 4">CBS 100239</strain>
    </source>
</reference>
<evidence type="ECO:0000313" key="3">
    <source>
        <dbReference type="EMBL" id="KND88502.1"/>
    </source>
</evidence>
<gene>
    <name evidence="3" type="ORF">TOPH_06807</name>
</gene>
<accession>A0A0L0N343</accession>
<proteinExistence type="predicted"/>
<evidence type="ECO:0000256" key="1">
    <source>
        <dbReference type="SAM" id="MobiDB-lite"/>
    </source>
</evidence>
<evidence type="ECO:0000313" key="4">
    <source>
        <dbReference type="Proteomes" id="UP000036947"/>
    </source>
</evidence>
<keyword evidence="4" id="KW-1185">Reference proteome</keyword>
<feature type="region of interest" description="Disordered" evidence="1">
    <location>
        <begin position="46"/>
        <end position="108"/>
    </location>
</feature>
<organism evidence="3 4">
    <name type="scientific">Tolypocladium ophioglossoides (strain CBS 100239)</name>
    <name type="common">Snaketongue truffleclub</name>
    <name type="synonym">Elaphocordyceps ophioglossoides</name>
    <dbReference type="NCBI Taxonomy" id="1163406"/>
    <lineage>
        <taxon>Eukaryota</taxon>
        <taxon>Fungi</taxon>
        <taxon>Dikarya</taxon>
        <taxon>Ascomycota</taxon>
        <taxon>Pezizomycotina</taxon>
        <taxon>Sordariomycetes</taxon>
        <taxon>Hypocreomycetidae</taxon>
        <taxon>Hypocreales</taxon>
        <taxon>Ophiocordycipitaceae</taxon>
        <taxon>Tolypocladium</taxon>
    </lineage>
</organism>
<name>A0A0L0N343_TOLOC</name>
<dbReference type="Proteomes" id="UP000036947">
    <property type="component" value="Unassembled WGS sequence"/>
</dbReference>